<reference evidence="5 6" key="1">
    <citation type="submission" date="2019-07" db="EMBL/GenBank/DDBJ databases">
        <title>Whole genome shotgun sequence of Reyranella soli NBRC 108950.</title>
        <authorList>
            <person name="Hosoyama A."/>
            <person name="Uohara A."/>
            <person name="Ohji S."/>
            <person name="Ichikawa N."/>
        </authorList>
    </citation>
    <scope>NUCLEOTIDE SEQUENCE [LARGE SCALE GENOMIC DNA]</scope>
    <source>
        <strain evidence="5 6">NBRC 108950</strain>
    </source>
</reference>
<dbReference type="InterPro" id="IPR002938">
    <property type="entry name" value="FAD-bd"/>
</dbReference>
<comment type="cofactor">
    <cofactor evidence="1">
        <name>FAD</name>
        <dbReference type="ChEBI" id="CHEBI:57692"/>
    </cofactor>
</comment>
<dbReference type="GO" id="GO:0016709">
    <property type="term" value="F:oxidoreductase activity, acting on paired donors, with incorporation or reduction of molecular oxygen, NAD(P)H as one donor, and incorporation of one atom of oxygen"/>
    <property type="evidence" value="ECO:0007669"/>
    <property type="project" value="UniProtKB-ARBA"/>
</dbReference>
<dbReference type="EMBL" id="BKAJ01000016">
    <property type="protein sequence ID" value="GEP53694.1"/>
    <property type="molecule type" value="Genomic_DNA"/>
</dbReference>
<proteinExistence type="predicted"/>
<gene>
    <name evidence="5" type="ORF">RSO01_08600</name>
</gene>
<dbReference type="SUPFAM" id="SSF51905">
    <property type="entry name" value="FAD/NAD(P)-binding domain"/>
    <property type="match status" value="1"/>
</dbReference>
<dbReference type="Gene3D" id="3.30.70.2450">
    <property type="match status" value="1"/>
</dbReference>
<evidence type="ECO:0000259" key="4">
    <source>
        <dbReference type="Pfam" id="PF01494"/>
    </source>
</evidence>
<dbReference type="RefSeq" id="WP_147146583.1">
    <property type="nucleotide sequence ID" value="NZ_BKAJ01000016.1"/>
</dbReference>
<accession>A0A512N3Z4</accession>
<name>A0A512N3Z4_9HYPH</name>
<dbReference type="OrthoDB" id="9791689at2"/>
<dbReference type="AlphaFoldDB" id="A0A512N3Z4"/>
<dbReference type="Proteomes" id="UP000321058">
    <property type="component" value="Unassembled WGS sequence"/>
</dbReference>
<dbReference type="InterPro" id="IPR036188">
    <property type="entry name" value="FAD/NAD-bd_sf"/>
</dbReference>
<comment type="caution">
    <text evidence="5">The sequence shown here is derived from an EMBL/GenBank/DDBJ whole genome shotgun (WGS) entry which is preliminary data.</text>
</comment>
<evidence type="ECO:0000313" key="5">
    <source>
        <dbReference type="EMBL" id="GEP53694.1"/>
    </source>
</evidence>
<dbReference type="Gene3D" id="3.50.50.60">
    <property type="entry name" value="FAD/NAD(P)-binding domain"/>
    <property type="match status" value="1"/>
</dbReference>
<dbReference type="PANTHER" id="PTHR43004">
    <property type="entry name" value="TRK SYSTEM POTASSIUM UPTAKE PROTEIN"/>
    <property type="match status" value="1"/>
</dbReference>
<dbReference type="InterPro" id="IPR050641">
    <property type="entry name" value="RIFMO-like"/>
</dbReference>
<dbReference type="Gene3D" id="3.40.30.120">
    <property type="match status" value="1"/>
</dbReference>
<dbReference type="PRINTS" id="PR00420">
    <property type="entry name" value="RNGMNOXGNASE"/>
</dbReference>
<feature type="domain" description="FAD-binding" evidence="4">
    <location>
        <begin position="2"/>
        <end position="341"/>
    </location>
</feature>
<dbReference type="PANTHER" id="PTHR43004:SF19">
    <property type="entry name" value="BINDING MONOOXYGENASE, PUTATIVE (JCVI)-RELATED"/>
    <property type="match status" value="1"/>
</dbReference>
<dbReference type="GO" id="GO:0071949">
    <property type="term" value="F:FAD binding"/>
    <property type="evidence" value="ECO:0007669"/>
    <property type="project" value="InterPro"/>
</dbReference>
<evidence type="ECO:0000256" key="3">
    <source>
        <dbReference type="ARBA" id="ARBA00022827"/>
    </source>
</evidence>
<evidence type="ECO:0000313" key="6">
    <source>
        <dbReference type="Proteomes" id="UP000321058"/>
    </source>
</evidence>
<evidence type="ECO:0000256" key="1">
    <source>
        <dbReference type="ARBA" id="ARBA00001974"/>
    </source>
</evidence>
<keyword evidence="6" id="KW-1185">Reference proteome</keyword>
<organism evidence="5 6">
    <name type="scientific">Reyranella soli</name>
    <dbReference type="NCBI Taxonomy" id="1230389"/>
    <lineage>
        <taxon>Bacteria</taxon>
        <taxon>Pseudomonadati</taxon>
        <taxon>Pseudomonadota</taxon>
        <taxon>Alphaproteobacteria</taxon>
        <taxon>Hyphomicrobiales</taxon>
        <taxon>Reyranellaceae</taxon>
        <taxon>Reyranella</taxon>
    </lineage>
</organism>
<keyword evidence="3" id="KW-0274">FAD</keyword>
<dbReference type="Pfam" id="PF01494">
    <property type="entry name" value="FAD_binding_3"/>
    <property type="match status" value="1"/>
</dbReference>
<sequence>MASVLISGAGPIGLTMANELTRYGIPVRIVDKEPQRTDKSKALVLWSRTLELLEHGGYVEPFLKAGMQGHGVQISDGTNIVASARLDIMDTPYPYALLIAQSETERVLEECLAKRGVKVERRVTMESFAEKGAGIEALLRKADGSSETVQADWLLGCDGAHSTTRHGLGFAFEGSTMDSDWVLADIHVTGLDPQDHLHIFWHRDGILAFFPITPGRWRVIGDLGPATGNGHRADPTLEEIQALIAHRGNAGIKASDPIWLSAFRINERKVKEYSRGRIFLSGDAAHIHSPAGGQGMNTGMQDAFNLSWKLNLVINGIAKPSLLDSYSVERSAVGDMVLRNAGAMTEAAITRNPLVQKLRNTIVKFALGFPQIGHIVADTMSELNIGYPVSPLTVAGSPHAHGVKPGTRWPESLPTDTNKSLFAAIGPADAVADLAKKFPKLVEAAAASKHADPRDLVLVRPDGYVGFAGAASDRAGAEAYLRGIAA</sequence>
<evidence type="ECO:0000256" key="2">
    <source>
        <dbReference type="ARBA" id="ARBA00022630"/>
    </source>
</evidence>
<protein>
    <recommendedName>
        <fullName evidence="4">FAD-binding domain-containing protein</fullName>
    </recommendedName>
</protein>
<keyword evidence="2" id="KW-0285">Flavoprotein</keyword>